<reference key="1">
    <citation type="journal article" date="2007" name="Nature">
        <title>The medaka draft genome and insights into vertebrate genome evolution.</title>
        <authorList>
            <person name="Kasahara M."/>
            <person name="Naruse K."/>
            <person name="Sasaki S."/>
            <person name="Nakatani Y."/>
            <person name="Qu W."/>
            <person name="Ahsan B."/>
            <person name="Yamada T."/>
            <person name="Nagayasu Y."/>
            <person name="Doi K."/>
            <person name="Kasai Y."/>
            <person name="Jindo T."/>
            <person name="Kobayashi D."/>
            <person name="Shimada A."/>
            <person name="Toyoda A."/>
            <person name="Kuroki Y."/>
            <person name="Fujiyama A."/>
            <person name="Sasaki T."/>
            <person name="Shimizu A."/>
            <person name="Asakawa S."/>
            <person name="Shimizu N."/>
            <person name="Hashimoto S."/>
            <person name="Yang J."/>
            <person name="Lee Y."/>
            <person name="Matsushima K."/>
            <person name="Sugano S."/>
            <person name="Sakaizumi M."/>
            <person name="Narita T."/>
            <person name="Ohishi K."/>
            <person name="Haga S."/>
            <person name="Ohta F."/>
            <person name="Nomoto H."/>
            <person name="Nogata K."/>
            <person name="Morishita T."/>
            <person name="Endo T."/>
            <person name="Shin-I T."/>
            <person name="Takeda H."/>
            <person name="Morishita S."/>
            <person name="Kohara Y."/>
        </authorList>
    </citation>
    <scope>NUCLEOTIDE SEQUENCE [LARGE SCALE GENOMIC DNA]</scope>
    <source>
        <strain>Hd-rR</strain>
    </source>
</reference>
<reference evidence="1 2" key="2">
    <citation type="submission" date="2017-04" db="EMBL/GenBank/DDBJ databases">
        <title>CpG methylation of centromeres and impact of large insertions on vertebrate speciation.</title>
        <authorList>
            <person name="Ichikawa K."/>
            <person name="Yoshimura J."/>
            <person name="Morishita S."/>
        </authorList>
    </citation>
    <scope>NUCLEOTIDE SEQUENCE</scope>
    <source>
        <strain evidence="1 2">HSOK</strain>
    </source>
</reference>
<reference evidence="1" key="4">
    <citation type="submission" date="2025-09" db="UniProtKB">
        <authorList>
            <consortium name="Ensembl"/>
        </authorList>
    </citation>
    <scope>IDENTIFICATION</scope>
    <source>
        <strain evidence="1">HSOK</strain>
    </source>
</reference>
<protein>
    <submittedName>
        <fullName evidence="1">Uncharacterized protein</fullName>
    </submittedName>
</protein>
<dbReference type="Proteomes" id="UP000265200">
    <property type="component" value="Chromosome 13"/>
</dbReference>
<sequence length="113" mass="12972">MKLKHLMKLLCGRDEQVDEESRSVRLPRIVSSGAFTCPHCDKRCHCDKHPHCDKRPHCNKPLHCCPHCDKCSHCNKLPHCNKCLPCDNKCPNCDERTHCHKPAAAGRRNTEHT</sequence>
<name>A0A3P9J2G5_ORYLA</name>
<evidence type="ECO:0000313" key="2">
    <source>
        <dbReference type="Proteomes" id="UP000265200"/>
    </source>
</evidence>
<dbReference type="Ensembl" id="ENSORLT00015003127.1">
    <property type="protein sequence ID" value="ENSORLP00015026346.1"/>
    <property type="gene ID" value="ENSORLG00015007906.1"/>
</dbReference>
<organism evidence="1 2">
    <name type="scientific">Oryzias latipes</name>
    <name type="common">Japanese rice fish</name>
    <name type="synonym">Japanese killifish</name>
    <dbReference type="NCBI Taxonomy" id="8090"/>
    <lineage>
        <taxon>Eukaryota</taxon>
        <taxon>Metazoa</taxon>
        <taxon>Chordata</taxon>
        <taxon>Craniata</taxon>
        <taxon>Vertebrata</taxon>
        <taxon>Euteleostomi</taxon>
        <taxon>Actinopterygii</taxon>
        <taxon>Neopterygii</taxon>
        <taxon>Teleostei</taxon>
        <taxon>Neoteleostei</taxon>
        <taxon>Acanthomorphata</taxon>
        <taxon>Ovalentaria</taxon>
        <taxon>Atherinomorphae</taxon>
        <taxon>Beloniformes</taxon>
        <taxon>Adrianichthyidae</taxon>
        <taxon>Oryziinae</taxon>
        <taxon>Oryzias</taxon>
    </lineage>
</organism>
<proteinExistence type="predicted"/>
<evidence type="ECO:0000313" key="1">
    <source>
        <dbReference type="Ensembl" id="ENSORLP00015026346.1"/>
    </source>
</evidence>
<reference evidence="1" key="3">
    <citation type="submission" date="2025-08" db="UniProtKB">
        <authorList>
            <consortium name="Ensembl"/>
        </authorList>
    </citation>
    <scope>IDENTIFICATION</scope>
    <source>
        <strain evidence="1">HSOK</strain>
    </source>
</reference>
<accession>A0A3P9J2G5</accession>
<dbReference type="AlphaFoldDB" id="A0A3P9J2G5"/>